<feature type="region of interest" description="Disordered" evidence="2">
    <location>
        <begin position="302"/>
        <end position="337"/>
    </location>
</feature>
<evidence type="ECO:0000313" key="4">
    <source>
        <dbReference type="EMBL" id="CAJ1401496.1"/>
    </source>
</evidence>
<protein>
    <recommendedName>
        <fullName evidence="3">EF-hand domain-containing protein</fullName>
    </recommendedName>
</protein>
<reference evidence="4" key="1">
    <citation type="submission" date="2023-08" db="EMBL/GenBank/DDBJ databases">
        <authorList>
            <person name="Chen Y."/>
            <person name="Shah S."/>
            <person name="Dougan E. K."/>
            <person name="Thang M."/>
            <person name="Chan C."/>
        </authorList>
    </citation>
    <scope>NUCLEOTIDE SEQUENCE</scope>
</reference>
<feature type="domain" description="EF-hand" evidence="3">
    <location>
        <begin position="211"/>
        <end position="246"/>
    </location>
</feature>
<feature type="domain" description="EF-hand" evidence="3">
    <location>
        <begin position="251"/>
        <end position="285"/>
    </location>
</feature>
<accession>A0AA36NFM0</accession>
<organism evidence="4 5">
    <name type="scientific">Effrenium voratum</name>
    <dbReference type="NCBI Taxonomy" id="2562239"/>
    <lineage>
        <taxon>Eukaryota</taxon>
        <taxon>Sar</taxon>
        <taxon>Alveolata</taxon>
        <taxon>Dinophyceae</taxon>
        <taxon>Suessiales</taxon>
        <taxon>Symbiodiniaceae</taxon>
        <taxon>Effrenium</taxon>
    </lineage>
</organism>
<evidence type="ECO:0000259" key="3">
    <source>
        <dbReference type="PROSITE" id="PS50222"/>
    </source>
</evidence>
<dbReference type="Pfam" id="PF13499">
    <property type="entry name" value="EF-hand_7"/>
    <property type="match status" value="1"/>
</dbReference>
<keyword evidence="5" id="KW-1185">Reference proteome</keyword>
<dbReference type="Proteomes" id="UP001178507">
    <property type="component" value="Unassembled WGS sequence"/>
</dbReference>
<dbReference type="AlphaFoldDB" id="A0AA36NFM0"/>
<dbReference type="InterPro" id="IPR018247">
    <property type="entry name" value="EF_Hand_1_Ca_BS"/>
</dbReference>
<dbReference type="SMART" id="SM00054">
    <property type="entry name" value="EFh"/>
    <property type="match status" value="2"/>
</dbReference>
<dbReference type="PROSITE" id="PS50222">
    <property type="entry name" value="EF_HAND_2"/>
    <property type="match status" value="3"/>
</dbReference>
<proteinExistence type="predicted"/>
<feature type="domain" description="EF-hand" evidence="3">
    <location>
        <begin position="144"/>
        <end position="179"/>
    </location>
</feature>
<evidence type="ECO:0000313" key="5">
    <source>
        <dbReference type="Proteomes" id="UP001178507"/>
    </source>
</evidence>
<evidence type="ECO:0000256" key="1">
    <source>
        <dbReference type="ARBA" id="ARBA00022837"/>
    </source>
</evidence>
<name>A0AA36NFM0_9DINO</name>
<dbReference type="CDD" id="cd00051">
    <property type="entry name" value="EFh"/>
    <property type="match status" value="1"/>
</dbReference>
<dbReference type="InterPro" id="IPR011992">
    <property type="entry name" value="EF-hand-dom_pair"/>
</dbReference>
<gene>
    <name evidence="4" type="ORF">EVOR1521_LOCUS24630</name>
</gene>
<keyword evidence="1" id="KW-0106">Calcium</keyword>
<dbReference type="EMBL" id="CAUJNA010003417">
    <property type="protein sequence ID" value="CAJ1401496.1"/>
    <property type="molecule type" value="Genomic_DNA"/>
</dbReference>
<dbReference type="Gene3D" id="1.10.238.10">
    <property type="entry name" value="EF-hand"/>
    <property type="match status" value="1"/>
</dbReference>
<evidence type="ECO:0000256" key="2">
    <source>
        <dbReference type="SAM" id="MobiDB-lite"/>
    </source>
</evidence>
<dbReference type="SUPFAM" id="SSF47473">
    <property type="entry name" value="EF-hand"/>
    <property type="match status" value="1"/>
</dbReference>
<dbReference type="InterPro" id="IPR002048">
    <property type="entry name" value="EF_hand_dom"/>
</dbReference>
<dbReference type="PROSITE" id="PS00018">
    <property type="entry name" value="EF_HAND_1"/>
    <property type="match status" value="1"/>
</dbReference>
<dbReference type="GO" id="GO:0005509">
    <property type="term" value="F:calcium ion binding"/>
    <property type="evidence" value="ECO:0007669"/>
    <property type="project" value="InterPro"/>
</dbReference>
<comment type="caution">
    <text evidence="4">The sequence shown here is derived from an EMBL/GenBank/DDBJ whole genome shotgun (WGS) entry which is preliminary data.</text>
</comment>
<sequence>MVYHERTLSSPLTAFPRNVMQPQAFSQVMHEYGCLGRNVEEKLCLHAPKKHSTKKQYLSPFRLEVTSKWVAVRKPLPEPNRTPRVGHAFHTKEVIARARRLIINAKAQSGLSWDQIFASHDLELSFEALKDCLRRDLAISPKALADLDIQVLFTELDADKSGTVNIKEMLSYVAHGPKRIHDENAMLLKRTARVRRNMNMACRKFAGLKNITSESVSKLFKMLDCEGDGKLSKHEFLEFVREGLGLSMWDVPESELLQFYNVLDKDNDGLDPLELLVFIQGNQEEMANRKLFSFVDTAAHSEDRPRHHHEASAPGQSHVFRNSGRLRPPSMRLPNKT</sequence>